<dbReference type="AlphaFoldDB" id="A0A8X6QHG7"/>
<keyword evidence="2" id="KW-1185">Reference proteome</keyword>
<evidence type="ECO:0000313" key="1">
    <source>
        <dbReference type="EMBL" id="GFU26870.1"/>
    </source>
</evidence>
<gene>
    <name evidence="1" type="ORF">NPIL_316551</name>
</gene>
<sequence>MLTHVNKNQIVALEILLEISNSPFLLKPTDISQILLLGPRRSSLFNIPAHPLLLQVPSQHDLPMSESNFLEKGMLLPSALFSKVLRSITATNPYRRGAPR</sequence>
<evidence type="ECO:0000313" key="2">
    <source>
        <dbReference type="Proteomes" id="UP000887013"/>
    </source>
</evidence>
<accession>A0A8X6QHG7</accession>
<organism evidence="1 2">
    <name type="scientific">Nephila pilipes</name>
    <name type="common">Giant wood spider</name>
    <name type="synonym">Nephila maculata</name>
    <dbReference type="NCBI Taxonomy" id="299642"/>
    <lineage>
        <taxon>Eukaryota</taxon>
        <taxon>Metazoa</taxon>
        <taxon>Ecdysozoa</taxon>
        <taxon>Arthropoda</taxon>
        <taxon>Chelicerata</taxon>
        <taxon>Arachnida</taxon>
        <taxon>Araneae</taxon>
        <taxon>Araneomorphae</taxon>
        <taxon>Entelegynae</taxon>
        <taxon>Araneoidea</taxon>
        <taxon>Nephilidae</taxon>
        <taxon>Nephila</taxon>
    </lineage>
</organism>
<name>A0A8X6QHG7_NEPPI</name>
<proteinExistence type="predicted"/>
<dbReference type="Proteomes" id="UP000887013">
    <property type="component" value="Unassembled WGS sequence"/>
</dbReference>
<reference evidence="1" key="1">
    <citation type="submission" date="2020-08" db="EMBL/GenBank/DDBJ databases">
        <title>Multicomponent nature underlies the extraordinary mechanical properties of spider dragline silk.</title>
        <authorList>
            <person name="Kono N."/>
            <person name="Nakamura H."/>
            <person name="Mori M."/>
            <person name="Yoshida Y."/>
            <person name="Ohtoshi R."/>
            <person name="Malay A.D."/>
            <person name="Moran D.A.P."/>
            <person name="Tomita M."/>
            <person name="Numata K."/>
            <person name="Arakawa K."/>
        </authorList>
    </citation>
    <scope>NUCLEOTIDE SEQUENCE</scope>
</reference>
<comment type="caution">
    <text evidence="1">The sequence shown here is derived from an EMBL/GenBank/DDBJ whole genome shotgun (WGS) entry which is preliminary data.</text>
</comment>
<protein>
    <submittedName>
        <fullName evidence="1">Uncharacterized protein</fullName>
    </submittedName>
</protein>
<dbReference type="EMBL" id="BMAW01128667">
    <property type="protein sequence ID" value="GFU26870.1"/>
    <property type="molecule type" value="Genomic_DNA"/>
</dbReference>